<evidence type="ECO:0000256" key="1">
    <source>
        <dbReference type="ARBA" id="ARBA00004123"/>
    </source>
</evidence>
<dbReference type="Gene3D" id="3.40.50.10130">
    <property type="match status" value="1"/>
</dbReference>
<reference evidence="13" key="1">
    <citation type="submission" date="2019-07" db="EMBL/GenBank/DDBJ databases">
        <title>Annotation for the trematode Paragonimus miyazaki's.</title>
        <authorList>
            <person name="Choi Y.-J."/>
        </authorList>
    </citation>
    <scope>NUCLEOTIDE SEQUENCE</scope>
    <source>
        <strain evidence="13">Japan</strain>
    </source>
</reference>
<evidence type="ECO:0000256" key="5">
    <source>
        <dbReference type="ARBA" id="ARBA00022763"/>
    </source>
</evidence>
<name>A0A8S9YQ94_9TREM</name>
<keyword evidence="3" id="KW-0540">Nuclease</keyword>
<evidence type="ECO:0000256" key="4">
    <source>
        <dbReference type="ARBA" id="ARBA00022759"/>
    </source>
</evidence>
<keyword evidence="7" id="KW-0238">DNA-binding</keyword>
<evidence type="ECO:0000313" key="13">
    <source>
        <dbReference type="EMBL" id="KAF7255251.1"/>
    </source>
</evidence>
<feature type="region of interest" description="Disordered" evidence="11">
    <location>
        <begin position="456"/>
        <end position="492"/>
    </location>
</feature>
<dbReference type="InterPro" id="IPR011335">
    <property type="entry name" value="Restrct_endonuc-II-like"/>
</dbReference>
<dbReference type="SUPFAM" id="SSF47781">
    <property type="entry name" value="RuvA domain 2-like"/>
    <property type="match status" value="1"/>
</dbReference>
<feature type="compositionally biased region" description="Basic and acidic residues" evidence="11">
    <location>
        <begin position="480"/>
        <end position="490"/>
    </location>
</feature>
<evidence type="ECO:0000256" key="3">
    <source>
        <dbReference type="ARBA" id="ARBA00022722"/>
    </source>
</evidence>
<dbReference type="FunFam" id="3.40.50.10130:FF:000002">
    <property type="entry name" value="DNA repair endonuclease XPF"/>
    <property type="match status" value="1"/>
</dbReference>
<evidence type="ECO:0000256" key="2">
    <source>
        <dbReference type="ARBA" id="ARBA00010015"/>
    </source>
</evidence>
<sequence>MHELLEYEASVLLDIHQDSSLLVMAEGMGIDTVLYCTLKLHSDPHNLILVSNYRLSEARFLCELLTRDNVLHPPSIITAEVNNKDREAMYKRGGVVFVTSRILVVDLLMERMPASLVSGVLILRTHELQEACQENFAIQLLRERNPSIFIKALSDNAISLTSGYNHAERIMTQAGIPKLILWPRFNIQVVSCFANTQPQVEEVRVKLTEQMAVCQSCILDLIKACIKELVDQNSMLNTDELSLENALLPNFDGLIGLYLDPMWNQLSTTSRRLIGDIASLRRLLRILIEGDAVSFLNTLEGHRRAALSSIGVTSTHSGSSSGTAAALGSRACPSWFIMDQSDRLLTAARGRVYSNFTDKTLKVELHPKWNAITDILREICNEEQKDPNRQQGVVLILVGHENSARTLERYLRRGTHSVRRFLAHSRDSEVEASIKSCPSKTSRLVPQEMCKLQQPTSLPIADDRSPPSQDDSSSSEDEVPLEKAVPKETDDTSSINLPIGCRKVRVTSRLLSNKCTNENKHNLEVIVRVAPSMSGEEGSSTGLPNVTGAEDQRADFLQIFGHRLAYVLDSLQPRYVILYEPRVAWVRELEVHKARRHVAAAADDTSSILQPLDIFFMVYENSVEEQRYLTHLRREKEAFESLIHLSSRIVIPKDAVLPRSCTDADSETRQPARVIVDMREFRSELPALLHRKGLKVEPMTLSIADYILAPHLCVERKSVSDLIGSLNSGRLYQQCTAMSRHYPNPVLLIEFSLPTKVTGNTLLRGGIGYRGDGAIGFSLYSGRHSISSGGELNSRHLLSKLTLLTIHFPNLRLIWSVTPYCTAELFTELKQGRAEPSVNRLPQDGEHLEDHNVEAVDMLLKLPGVSWKNYRRIMNNISSLYELAHCDLERLVEILDSRECATKLYNFLHADCEALRETIANKTNTDVEKVSGVGNKRSQSSVPRGLALAGRVKTRRGGGSRAAAHRTN</sequence>
<proteinExistence type="inferred from homology"/>
<dbReference type="GO" id="GO:0000014">
    <property type="term" value="F:single-stranded DNA endodeoxyribonuclease activity"/>
    <property type="evidence" value="ECO:0007669"/>
    <property type="project" value="TreeGrafter"/>
</dbReference>
<organism evidence="13 14">
    <name type="scientific">Paragonimus skrjabini miyazakii</name>
    <dbReference type="NCBI Taxonomy" id="59628"/>
    <lineage>
        <taxon>Eukaryota</taxon>
        <taxon>Metazoa</taxon>
        <taxon>Spiralia</taxon>
        <taxon>Lophotrochozoa</taxon>
        <taxon>Platyhelminthes</taxon>
        <taxon>Trematoda</taxon>
        <taxon>Digenea</taxon>
        <taxon>Plagiorchiida</taxon>
        <taxon>Troglotremata</taxon>
        <taxon>Troglotrematidae</taxon>
        <taxon>Paragonimus</taxon>
    </lineage>
</organism>
<dbReference type="GO" id="GO:0000110">
    <property type="term" value="C:nucleotide-excision repair factor 1 complex"/>
    <property type="evidence" value="ECO:0007669"/>
    <property type="project" value="TreeGrafter"/>
</dbReference>
<dbReference type="SUPFAM" id="SSF52980">
    <property type="entry name" value="Restriction endonuclease-like"/>
    <property type="match status" value="1"/>
</dbReference>
<dbReference type="AlphaFoldDB" id="A0A8S9YQ94"/>
<dbReference type="GO" id="GO:0000724">
    <property type="term" value="P:double-strand break repair via homologous recombination"/>
    <property type="evidence" value="ECO:0007669"/>
    <property type="project" value="TreeGrafter"/>
</dbReference>
<dbReference type="GO" id="GO:0003697">
    <property type="term" value="F:single-stranded DNA binding"/>
    <property type="evidence" value="ECO:0007669"/>
    <property type="project" value="TreeGrafter"/>
</dbReference>
<dbReference type="InterPro" id="IPR047520">
    <property type="entry name" value="XPF_nuclease"/>
</dbReference>
<gene>
    <name evidence="13" type="ORF">EG68_07494</name>
</gene>
<keyword evidence="4" id="KW-0255">Endonuclease</keyword>
<dbReference type="Gene3D" id="1.10.150.20">
    <property type="entry name" value="5' to 3' exonuclease, C-terminal subdomain"/>
    <property type="match status" value="1"/>
</dbReference>
<dbReference type="GO" id="GO:1901255">
    <property type="term" value="P:nucleotide-excision repair involved in interstrand cross-link repair"/>
    <property type="evidence" value="ECO:0007669"/>
    <property type="project" value="TreeGrafter"/>
</dbReference>
<protein>
    <recommendedName>
        <fullName evidence="10">DNA repair endonuclease XPF</fullName>
    </recommendedName>
</protein>
<evidence type="ECO:0000256" key="11">
    <source>
        <dbReference type="SAM" id="MobiDB-lite"/>
    </source>
</evidence>
<evidence type="ECO:0000256" key="7">
    <source>
        <dbReference type="ARBA" id="ARBA00023125"/>
    </source>
</evidence>
<keyword evidence="5" id="KW-0227">DNA damage</keyword>
<comment type="subcellular location">
    <subcellularLocation>
        <location evidence="1">Nucleus</location>
    </subcellularLocation>
</comment>
<dbReference type="SMART" id="SM00891">
    <property type="entry name" value="ERCC4"/>
    <property type="match status" value="1"/>
</dbReference>
<keyword evidence="14" id="KW-1185">Reference proteome</keyword>
<dbReference type="GO" id="GO:0003684">
    <property type="term" value="F:damaged DNA binding"/>
    <property type="evidence" value="ECO:0007669"/>
    <property type="project" value="TreeGrafter"/>
</dbReference>
<dbReference type="CDD" id="cd20078">
    <property type="entry name" value="XPF_nuclease_XPF_euk"/>
    <property type="match status" value="1"/>
</dbReference>
<evidence type="ECO:0000256" key="10">
    <source>
        <dbReference type="ARBA" id="ARBA00072370"/>
    </source>
</evidence>
<evidence type="ECO:0000259" key="12">
    <source>
        <dbReference type="SMART" id="SM00891"/>
    </source>
</evidence>
<keyword evidence="8" id="KW-0234">DNA repair</keyword>
<dbReference type="Proteomes" id="UP000822476">
    <property type="component" value="Unassembled WGS sequence"/>
</dbReference>
<keyword evidence="6" id="KW-0378">Hydrolase</keyword>
<dbReference type="OrthoDB" id="361020at2759"/>
<dbReference type="Pfam" id="PF02732">
    <property type="entry name" value="ERCC4"/>
    <property type="match status" value="1"/>
</dbReference>
<feature type="domain" description="ERCC4" evidence="12">
    <location>
        <begin position="673"/>
        <end position="753"/>
    </location>
</feature>
<dbReference type="GO" id="GO:0000712">
    <property type="term" value="P:resolution of meiotic recombination intermediates"/>
    <property type="evidence" value="ECO:0007669"/>
    <property type="project" value="TreeGrafter"/>
</dbReference>
<evidence type="ECO:0000256" key="6">
    <source>
        <dbReference type="ARBA" id="ARBA00022801"/>
    </source>
</evidence>
<accession>A0A8S9YQ94</accession>
<dbReference type="InterPro" id="IPR006166">
    <property type="entry name" value="ERCC4_domain"/>
</dbReference>
<evidence type="ECO:0000256" key="9">
    <source>
        <dbReference type="ARBA" id="ARBA00023242"/>
    </source>
</evidence>
<comment type="similarity">
    <text evidence="2">Belongs to the XPF family.</text>
</comment>
<dbReference type="EMBL" id="JTDE01004150">
    <property type="protein sequence ID" value="KAF7255251.1"/>
    <property type="molecule type" value="Genomic_DNA"/>
</dbReference>
<evidence type="ECO:0000256" key="8">
    <source>
        <dbReference type="ARBA" id="ARBA00023204"/>
    </source>
</evidence>
<comment type="caution">
    <text evidence="13">The sequence shown here is derived from an EMBL/GenBank/DDBJ whole genome shotgun (WGS) entry which is preliminary data.</text>
</comment>
<dbReference type="PANTHER" id="PTHR10150">
    <property type="entry name" value="DNA REPAIR ENDONUCLEASE XPF"/>
    <property type="match status" value="1"/>
</dbReference>
<evidence type="ECO:0000313" key="14">
    <source>
        <dbReference type="Proteomes" id="UP000822476"/>
    </source>
</evidence>
<dbReference type="InterPro" id="IPR010994">
    <property type="entry name" value="RuvA_2-like"/>
</dbReference>
<keyword evidence="9" id="KW-0539">Nucleus</keyword>
<dbReference type="PANTHER" id="PTHR10150:SF0">
    <property type="entry name" value="DNA REPAIR ENDONUCLEASE XPF"/>
    <property type="match status" value="1"/>
</dbReference>